<keyword evidence="4 7" id="KW-0812">Transmembrane</keyword>
<feature type="transmembrane region" description="Helical" evidence="7">
    <location>
        <begin position="143"/>
        <end position="175"/>
    </location>
</feature>
<dbReference type="Pfam" id="PF02417">
    <property type="entry name" value="Chromate_transp"/>
    <property type="match status" value="1"/>
</dbReference>
<evidence type="ECO:0000256" key="2">
    <source>
        <dbReference type="ARBA" id="ARBA00005262"/>
    </source>
</evidence>
<dbReference type="GO" id="GO:0005886">
    <property type="term" value="C:plasma membrane"/>
    <property type="evidence" value="ECO:0007669"/>
    <property type="project" value="UniProtKB-SubCell"/>
</dbReference>
<keyword evidence="3" id="KW-1003">Cell membrane</keyword>
<protein>
    <submittedName>
        <fullName evidence="8">Chromate transporter</fullName>
    </submittedName>
</protein>
<dbReference type="PANTHER" id="PTHR43663">
    <property type="entry name" value="CHROMATE TRANSPORT PROTEIN-RELATED"/>
    <property type="match status" value="1"/>
</dbReference>
<evidence type="ECO:0000313" key="8">
    <source>
        <dbReference type="EMBL" id="KAA9028578.1"/>
    </source>
</evidence>
<dbReference type="OrthoDB" id="9027281at2"/>
<dbReference type="GO" id="GO:0015109">
    <property type="term" value="F:chromate transmembrane transporter activity"/>
    <property type="evidence" value="ECO:0007669"/>
    <property type="project" value="InterPro"/>
</dbReference>
<evidence type="ECO:0000256" key="6">
    <source>
        <dbReference type="ARBA" id="ARBA00023136"/>
    </source>
</evidence>
<reference evidence="8 9" key="1">
    <citation type="submission" date="2019-09" db="EMBL/GenBank/DDBJ databases">
        <title>Whole genome sequences of isolates from the Mars Exploration Rovers.</title>
        <authorList>
            <person name="Seuylemezian A."/>
            <person name="Vaishampayan P."/>
        </authorList>
    </citation>
    <scope>NUCLEOTIDE SEQUENCE [LARGE SCALE GENOMIC DNA]</scope>
    <source>
        <strain evidence="8 9">MER_TA_151</strain>
    </source>
</reference>
<dbReference type="InterPro" id="IPR052518">
    <property type="entry name" value="CHR_Transporter"/>
</dbReference>
<dbReference type="PANTHER" id="PTHR43663:SF1">
    <property type="entry name" value="CHROMATE TRANSPORTER"/>
    <property type="match status" value="1"/>
</dbReference>
<comment type="caution">
    <text evidence="8">The sequence shown here is derived from an EMBL/GenBank/DDBJ whole genome shotgun (WGS) entry which is preliminary data.</text>
</comment>
<keyword evidence="5 7" id="KW-1133">Transmembrane helix</keyword>
<dbReference type="EMBL" id="VYKL01000010">
    <property type="protein sequence ID" value="KAA9028578.1"/>
    <property type="molecule type" value="Genomic_DNA"/>
</dbReference>
<keyword evidence="9" id="KW-1185">Reference proteome</keyword>
<evidence type="ECO:0000256" key="1">
    <source>
        <dbReference type="ARBA" id="ARBA00004651"/>
    </source>
</evidence>
<dbReference type="AlphaFoldDB" id="A0A5J5I0C6"/>
<sequence>MKLYRDIFVAFFRSGILGFGGGPSAIPLVHKEVVGTFKWMNDDQFSDVLALGNTLPGPINTKMAGYIGYRVGGITGLIVALTAAILPTVLLMLALLTSFNQFKDNPRVQGMTHAVVPIVGVMMGVLTWSFLKKAKSGLGWKKASLLLIGCLICIVFLGIHPGVVIGVLLAGAFVLPEKKNKIEVHAKGKSESL</sequence>
<dbReference type="InterPro" id="IPR003370">
    <property type="entry name" value="Chromate_transpt"/>
</dbReference>
<comment type="subcellular location">
    <subcellularLocation>
        <location evidence="1">Cell membrane</location>
        <topology evidence="1">Multi-pass membrane protein</topology>
    </subcellularLocation>
</comment>
<name>A0A5J5I0C6_9BACI</name>
<evidence type="ECO:0000256" key="4">
    <source>
        <dbReference type="ARBA" id="ARBA00022692"/>
    </source>
</evidence>
<comment type="similarity">
    <text evidence="2">Belongs to the chromate ion transporter (CHR) (TC 2.A.51) family.</text>
</comment>
<keyword evidence="6 7" id="KW-0472">Membrane</keyword>
<organism evidence="8 9">
    <name type="scientific">Niallia endozanthoxylica</name>
    <dbReference type="NCBI Taxonomy" id="2036016"/>
    <lineage>
        <taxon>Bacteria</taxon>
        <taxon>Bacillati</taxon>
        <taxon>Bacillota</taxon>
        <taxon>Bacilli</taxon>
        <taxon>Bacillales</taxon>
        <taxon>Bacillaceae</taxon>
        <taxon>Niallia</taxon>
    </lineage>
</organism>
<proteinExistence type="inferred from homology"/>
<gene>
    <name evidence="8" type="ORF">F4V44_04725</name>
</gene>
<evidence type="ECO:0000313" key="9">
    <source>
        <dbReference type="Proteomes" id="UP000326671"/>
    </source>
</evidence>
<evidence type="ECO:0000256" key="5">
    <source>
        <dbReference type="ARBA" id="ARBA00022989"/>
    </source>
</evidence>
<dbReference type="Proteomes" id="UP000326671">
    <property type="component" value="Unassembled WGS sequence"/>
</dbReference>
<evidence type="ECO:0000256" key="3">
    <source>
        <dbReference type="ARBA" id="ARBA00022475"/>
    </source>
</evidence>
<feature type="transmembrane region" description="Helical" evidence="7">
    <location>
        <begin position="111"/>
        <end position="131"/>
    </location>
</feature>
<accession>A0A5J5I0C6</accession>
<dbReference type="RefSeq" id="WP_150438830.1">
    <property type="nucleotide sequence ID" value="NZ_VYKL01000010.1"/>
</dbReference>
<feature type="transmembrane region" description="Helical" evidence="7">
    <location>
        <begin position="71"/>
        <end position="99"/>
    </location>
</feature>
<evidence type="ECO:0000256" key="7">
    <source>
        <dbReference type="SAM" id="Phobius"/>
    </source>
</evidence>